<keyword evidence="2" id="KW-0472">Membrane</keyword>
<dbReference type="PANTHER" id="PTHR46825">
    <property type="entry name" value="D-ALANYL-D-ALANINE-CARBOXYPEPTIDASE/ENDOPEPTIDASE AMPH"/>
    <property type="match status" value="1"/>
</dbReference>
<name>A0A200JDE8_9ENTE</name>
<keyword evidence="6" id="KW-1185">Reference proteome</keyword>
<dbReference type="EMBL" id="CP147246">
    <property type="protein sequence ID" value="WYJ92543.1"/>
    <property type="molecule type" value="Genomic_DNA"/>
</dbReference>
<accession>A0A200JDE8</accession>
<evidence type="ECO:0000313" key="4">
    <source>
        <dbReference type="EMBL" id="OUZ35233.1"/>
    </source>
</evidence>
<gene>
    <name evidence="5" type="ORF">A5889_000022</name>
    <name evidence="4" type="ORF">A5889_000709</name>
</gene>
<organism evidence="4">
    <name type="scientific">Candidatus Enterococcus dunnyi</name>
    <dbReference type="NCBI Taxonomy" id="1834192"/>
    <lineage>
        <taxon>Bacteria</taxon>
        <taxon>Bacillati</taxon>
        <taxon>Bacillota</taxon>
        <taxon>Bacilli</taxon>
        <taxon>Lactobacillales</taxon>
        <taxon>Enterococcaceae</taxon>
        <taxon>Enterococcus</taxon>
    </lineage>
</organism>
<dbReference type="InterPro" id="IPR001466">
    <property type="entry name" value="Beta-lactam-related"/>
</dbReference>
<protein>
    <recommendedName>
        <fullName evidence="3">Beta-lactamase-related domain-containing protein</fullName>
    </recommendedName>
</protein>
<dbReference type="PANTHER" id="PTHR46825:SF11">
    <property type="entry name" value="PENICILLIN-BINDING PROTEIN 4"/>
    <property type="match status" value="1"/>
</dbReference>
<proteinExistence type="predicted"/>
<dbReference type="InterPro" id="IPR012338">
    <property type="entry name" value="Beta-lactam/transpept-like"/>
</dbReference>
<evidence type="ECO:0000313" key="6">
    <source>
        <dbReference type="Proteomes" id="UP000196151"/>
    </source>
</evidence>
<feature type="domain" description="Beta-lactamase-related" evidence="3">
    <location>
        <begin position="25"/>
        <end position="319"/>
    </location>
</feature>
<dbReference type="Proteomes" id="UP000196151">
    <property type="component" value="Chromosome"/>
</dbReference>
<sequence length="331" mass="38191">MENEKKENGFSGIILKREKQQFQIEMYGHRDKSNQLAIHIDTKFGTASMGKIFVAVAIMKLIEQEKLSLETTLNNFYGTSLKEIDGDITIYELLTHTSGIQDYFDESIEADYEQLWQKIPNYSIRKNSDIMPLFVDKKQDSKRRGEFIYNNAGYVLLADIIEKITDRYFDQVLKDMVFDKLHMSNTGYFELDNLPENTAIGYIKKQGEQPRSNIYSIDCKGTGAGGCYTTVMDICNFWDGLFSYEILSEKSISEMIKKHTGNEKEQYGLGIWLANPTKKHTHIYIEGCDPGVSCISLFNPLEKDIYTVFSNYEDNVWELARNYLADKKNNV</sequence>
<dbReference type="Gene3D" id="3.40.710.10">
    <property type="entry name" value="DD-peptidase/beta-lactamase superfamily"/>
    <property type="match status" value="1"/>
</dbReference>
<evidence type="ECO:0000256" key="1">
    <source>
        <dbReference type="ARBA" id="ARBA00004370"/>
    </source>
</evidence>
<dbReference type="AlphaFoldDB" id="A0A200JDE8"/>
<dbReference type="Pfam" id="PF00144">
    <property type="entry name" value="Beta-lactamase"/>
    <property type="match status" value="1"/>
</dbReference>
<comment type="subcellular location">
    <subcellularLocation>
        <location evidence="1">Membrane</location>
    </subcellularLocation>
</comment>
<dbReference type="RefSeq" id="WP_176372762.1">
    <property type="nucleotide sequence ID" value="NZ_CP147246.1"/>
</dbReference>
<evidence type="ECO:0000259" key="3">
    <source>
        <dbReference type="Pfam" id="PF00144"/>
    </source>
</evidence>
<reference evidence="5" key="3">
    <citation type="submission" date="2024-03" db="EMBL/GenBank/DDBJ databases">
        <title>The Genome Sequence of Enterococcus sp. DIV0238c.</title>
        <authorList>
            <consortium name="The Broad Institute Genomics Platform"/>
            <consortium name="The Broad Institute Microbial Omics Core"/>
            <consortium name="The Broad Institute Genomic Center for Infectious Diseases"/>
            <person name="Earl A."/>
            <person name="Manson A."/>
            <person name="Gilmore M."/>
            <person name="Schwartman J."/>
            <person name="Shea T."/>
            <person name="Abouelleil A."/>
            <person name="Cao P."/>
            <person name="Chapman S."/>
            <person name="Cusick C."/>
            <person name="Young S."/>
            <person name="Neafsey D."/>
            <person name="Nusbaum C."/>
            <person name="Birren B."/>
        </authorList>
    </citation>
    <scope>NUCLEOTIDE SEQUENCE</scope>
    <source>
        <strain evidence="5">9D6_DIV0238</strain>
    </source>
</reference>
<dbReference type="SUPFAM" id="SSF56601">
    <property type="entry name" value="beta-lactamase/transpeptidase-like"/>
    <property type="match status" value="1"/>
</dbReference>
<dbReference type="InterPro" id="IPR050491">
    <property type="entry name" value="AmpC-like"/>
</dbReference>
<evidence type="ECO:0000313" key="5">
    <source>
        <dbReference type="EMBL" id="WYJ92543.1"/>
    </source>
</evidence>
<reference evidence="5" key="2">
    <citation type="submission" date="2017-05" db="EMBL/GenBank/DDBJ databases">
        <authorList>
            <consortium name="The Broad Institute Genomics Platform"/>
            <consortium name="The Broad Institute Genomic Center for Infectious Diseases"/>
            <person name="Earl A."/>
            <person name="Manson A."/>
            <person name="Schwartman J."/>
            <person name="Gilmore M."/>
            <person name="Abouelleil A."/>
            <person name="Cao P."/>
            <person name="Chapman S."/>
            <person name="Cusick C."/>
            <person name="Shea T."/>
            <person name="Young S."/>
            <person name="Neafsey D."/>
            <person name="Nusbaum C."/>
            <person name="Birren B."/>
        </authorList>
    </citation>
    <scope>NUCLEOTIDE SEQUENCE</scope>
    <source>
        <strain evidence="5">9D6_DIV0238</strain>
    </source>
</reference>
<evidence type="ECO:0000256" key="2">
    <source>
        <dbReference type="ARBA" id="ARBA00023136"/>
    </source>
</evidence>
<dbReference type="GO" id="GO:0016020">
    <property type="term" value="C:membrane"/>
    <property type="evidence" value="ECO:0007669"/>
    <property type="project" value="UniProtKB-SubCell"/>
</dbReference>
<dbReference type="EMBL" id="NIBQ01000001">
    <property type="protein sequence ID" value="OUZ35233.1"/>
    <property type="molecule type" value="Genomic_DNA"/>
</dbReference>
<reference evidence="4" key="1">
    <citation type="submission" date="2017-05" db="EMBL/GenBank/DDBJ databases">
        <title>The Genome Sequence of Enterococcus sp. 9D6_DIV0238.</title>
        <authorList>
            <consortium name="The Broad Institute Genomics Platform"/>
            <consortium name="The Broad Institute Genomic Center for Infectious Diseases"/>
            <person name="Earl A."/>
            <person name="Manson A."/>
            <person name="Schwartman J."/>
            <person name="Gilmore M."/>
            <person name="Abouelleil A."/>
            <person name="Cao P."/>
            <person name="Chapman S."/>
            <person name="Cusick C."/>
            <person name="Shea T."/>
            <person name="Young S."/>
            <person name="Neafsey D."/>
            <person name="Nusbaum C."/>
            <person name="Birren B."/>
        </authorList>
    </citation>
    <scope>NUCLEOTIDE SEQUENCE [LARGE SCALE GENOMIC DNA]</scope>
    <source>
        <strain evidence="4">9D6_DIV0238</strain>
    </source>
</reference>